<keyword evidence="1" id="KW-0472">Membrane</keyword>
<evidence type="ECO:0000313" key="4">
    <source>
        <dbReference type="Proteomes" id="UP000244069"/>
    </source>
</evidence>
<evidence type="ECO:0000256" key="2">
    <source>
        <dbReference type="SAM" id="SignalP"/>
    </source>
</evidence>
<feature type="chain" id="PRO_5015773181" description="DUF1772 domain-containing protein" evidence="2">
    <location>
        <begin position="21"/>
        <end position="172"/>
    </location>
</feature>
<gene>
    <name evidence="3" type="ORF">C8N44_11564</name>
</gene>
<feature type="transmembrane region" description="Helical" evidence="1">
    <location>
        <begin position="65"/>
        <end position="84"/>
    </location>
</feature>
<proteinExistence type="predicted"/>
<dbReference type="EMBL" id="QBKN01000015">
    <property type="protein sequence ID" value="PTX46697.1"/>
    <property type="molecule type" value="Genomic_DNA"/>
</dbReference>
<reference evidence="3 4" key="1">
    <citation type="submission" date="2018-04" db="EMBL/GenBank/DDBJ databases">
        <title>Genomic Encyclopedia of Archaeal and Bacterial Type Strains, Phase II (KMG-II): from individual species to whole genera.</title>
        <authorList>
            <person name="Goeker M."/>
        </authorList>
    </citation>
    <scope>NUCLEOTIDE SEQUENCE [LARGE SCALE GENOMIC DNA]</scope>
    <source>
        <strain evidence="3 4">DSM 29329</strain>
    </source>
</reference>
<keyword evidence="2" id="KW-0732">Signal</keyword>
<keyword evidence="1" id="KW-1133">Transmembrane helix</keyword>
<evidence type="ECO:0000313" key="3">
    <source>
        <dbReference type="EMBL" id="PTX46697.1"/>
    </source>
</evidence>
<feature type="transmembrane region" description="Helical" evidence="1">
    <location>
        <begin position="142"/>
        <end position="164"/>
    </location>
</feature>
<feature type="signal peptide" evidence="2">
    <location>
        <begin position="1"/>
        <end position="20"/>
    </location>
</feature>
<dbReference type="RefSeq" id="WP_107977182.1">
    <property type="nucleotide sequence ID" value="NZ_BMEZ01000016.1"/>
</dbReference>
<keyword evidence="1" id="KW-0812">Transmembrane</keyword>
<organism evidence="3 4">
    <name type="scientific">Allosediminivita pacifica</name>
    <dbReference type="NCBI Taxonomy" id="1267769"/>
    <lineage>
        <taxon>Bacteria</taxon>
        <taxon>Pseudomonadati</taxon>
        <taxon>Pseudomonadota</taxon>
        <taxon>Alphaproteobacteria</taxon>
        <taxon>Rhodobacterales</taxon>
        <taxon>Paracoccaceae</taxon>
        <taxon>Allosediminivita</taxon>
    </lineage>
</organism>
<evidence type="ECO:0008006" key="5">
    <source>
        <dbReference type="Google" id="ProtNLM"/>
    </source>
</evidence>
<accession>A0A2T6AS97</accession>
<dbReference type="OrthoDB" id="678065at2"/>
<comment type="caution">
    <text evidence="3">The sequence shown here is derived from an EMBL/GenBank/DDBJ whole genome shotgun (WGS) entry which is preliminary data.</text>
</comment>
<evidence type="ECO:0000256" key="1">
    <source>
        <dbReference type="SAM" id="Phobius"/>
    </source>
</evidence>
<sequence length="172" mass="17850">MSKWPIFVALLALAALVAGAFGALANQIGYSVGASYFHDMKFIEAGLSEALQNRLGASLVGLREGGRLGLLVSLPACVMGLLMIRSRQTYFSSGLSAIGVAVVIALACAMAGLTLGMIAPAYTADRPIPETVTDTDSFLRAAMMQQGAFVGALIAVPVALWAMWRGAQSDPA</sequence>
<dbReference type="AlphaFoldDB" id="A0A2T6AS97"/>
<protein>
    <recommendedName>
        <fullName evidence="5">DUF1772 domain-containing protein</fullName>
    </recommendedName>
</protein>
<feature type="transmembrane region" description="Helical" evidence="1">
    <location>
        <begin position="96"/>
        <end position="122"/>
    </location>
</feature>
<name>A0A2T6AS97_9RHOB</name>
<keyword evidence="4" id="KW-1185">Reference proteome</keyword>
<dbReference type="Proteomes" id="UP000244069">
    <property type="component" value="Unassembled WGS sequence"/>
</dbReference>